<dbReference type="InParanoid" id="A0A3Q7GVL3"/>
<keyword evidence="2" id="KW-1185">Reference proteome</keyword>
<dbReference type="AlphaFoldDB" id="A0A3Q7GVL3"/>
<dbReference type="EnsemblPlants" id="Solyc06g062627.1.1">
    <property type="protein sequence ID" value="Solyc06g062627.1.1"/>
    <property type="gene ID" value="Solyc06g062627.1"/>
</dbReference>
<evidence type="ECO:0000313" key="1">
    <source>
        <dbReference type="EnsemblPlants" id="Solyc06g062627.1.1"/>
    </source>
</evidence>
<sequence>MAVAAALIAAVATPTFTPPTALTALLILENAAIPPIKKALKATARFIFLIISLPVKTDKTSYSTKKTSWIELQRRKQQTTSVERLTNNLSQCLSSPCGSPHSTFSTFL</sequence>
<name>A0A3Q7GVL3_SOLLC</name>
<accession>A0A3Q7GVL3</accession>
<dbReference type="PaxDb" id="4081-Solyc06g062640.1.1"/>
<organism evidence="1">
    <name type="scientific">Solanum lycopersicum</name>
    <name type="common">Tomato</name>
    <name type="synonym">Lycopersicon esculentum</name>
    <dbReference type="NCBI Taxonomy" id="4081"/>
    <lineage>
        <taxon>Eukaryota</taxon>
        <taxon>Viridiplantae</taxon>
        <taxon>Streptophyta</taxon>
        <taxon>Embryophyta</taxon>
        <taxon>Tracheophyta</taxon>
        <taxon>Spermatophyta</taxon>
        <taxon>Magnoliopsida</taxon>
        <taxon>eudicotyledons</taxon>
        <taxon>Gunneridae</taxon>
        <taxon>Pentapetalae</taxon>
        <taxon>asterids</taxon>
        <taxon>lamiids</taxon>
        <taxon>Solanales</taxon>
        <taxon>Solanaceae</taxon>
        <taxon>Solanoideae</taxon>
        <taxon>Solaneae</taxon>
        <taxon>Solanum</taxon>
        <taxon>Solanum subgen. Lycopersicon</taxon>
    </lineage>
</organism>
<protein>
    <submittedName>
        <fullName evidence="1">Uncharacterized protein</fullName>
    </submittedName>
</protein>
<dbReference type="Proteomes" id="UP000004994">
    <property type="component" value="Chromosome 6"/>
</dbReference>
<dbReference type="Gramene" id="Solyc06g062627.1.1">
    <property type="protein sequence ID" value="Solyc06g062627.1.1"/>
    <property type="gene ID" value="Solyc06g062627.1"/>
</dbReference>
<evidence type="ECO:0000313" key="2">
    <source>
        <dbReference type="Proteomes" id="UP000004994"/>
    </source>
</evidence>
<reference evidence="1" key="1">
    <citation type="journal article" date="2012" name="Nature">
        <title>The tomato genome sequence provides insights into fleshy fruit evolution.</title>
        <authorList>
            <consortium name="Tomato Genome Consortium"/>
        </authorList>
    </citation>
    <scope>NUCLEOTIDE SEQUENCE [LARGE SCALE GENOMIC DNA]</scope>
    <source>
        <strain evidence="1">cv. Heinz 1706</strain>
    </source>
</reference>
<reference evidence="1" key="2">
    <citation type="submission" date="2019-01" db="UniProtKB">
        <authorList>
            <consortium name="EnsemblPlants"/>
        </authorList>
    </citation>
    <scope>IDENTIFICATION</scope>
    <source>
        <strain evidence="1">cv. Heinz 1706</strain>
    </source>
</reference>
<proteinExistence type="predicted"/>